<feature type="region of interest" description="Disordered" evidence="1">
    <location>
        <begin position="33"/>
        <end position="136"/>
    </location>
</feature>
<proteinExistence type="predicted"/>
<reference evidence="2 3" key="1">
    <citation type="journal article" date="2012" name="Science">
        <title>The Paleozoic origin of enzymatic lignin decomposition reconstructed from 31 fungal genomes.</title>
        <authorList>
            <person name="Floudas D."/>
            <person name="Binder M."/>
            <person name="Riley R."/>
            <person name="Barry K."/>
            <person name="Blanchette R.A."/>
            <person name="Henrissat B."/>
            <person name="Martinez A.T."/>
            <person name="Otillar R."/>
            <person name="Spatafora J.W."/>
            <person name="Yadav J.S."/>
            <person name="Aerts A."/>
            <person name="Benoit I."/>
            <person name="Boyd A."/>
            <person name="Carlson A."/>
            <person name="Copeland A."/>
            <person name="Coutinho P.M."/>
            <person name="de Vries R.P."/>
            <person name="Ferreira P."/>
            <person name="Findley K."/>
            <person name="Foster B."/>
            <person name="Gaskell J."/>
            <person name="Glotzer D."/>
            <person name="Gorecki P."/>
            <person name="Heitman J."/>
            <person name="Hesse C."/>
            <person name="Hori C."/>
            <person name="Igarashi K."/>
            <person name="Jurgens J.A."/>
            <person name="Kallen N."/>
            <person name="Kersten P."/>
            <person name="Kohler A."/>
            <person name="Kuees U."/>
            <person name="Kumar T.K.A."/>
            <person name="Kuo A."/>
            <person name="LaButti K."/>
            <person name="Larrondo L.F."/>
            <person name="Lindquist E."/>
            <person name="Ling A."/>
            <person name="Lombard V."/>
            <person name="Lucas S."/>
            <person name="Lundell T."/>
            <person name="Martin R."/>
            <person name="McLaughlin D.J."/>
            <person name="Morgenstern I."/>
            <person name="Morin E."/>
            <person name="Murat C."/>
            <person name="Nagy L.G."/>
            <person name="Nolan M."/>
            <person name="Ohm R.A."/>
            <person name="Patyshakuliyeva A."/>
            <person name="Rokas A."/>
            <person name="Ruiz-Duenas F.J."/>
            <person name="Sabat G."/>
            <person name="Salamov A."/>
            <person name="Samejima M."/>
            <person name="Schmutz J."/>
            <person name="Slot J.C."/>
            <person name="St John F."/>
            <person name="Stenlid J."/>
            <person name="Sun H."/>
            <person name="Sun S."/>
            <person name="Syed K."/>
            <person name="Tsang A."/>
            <person name="Wiebenga A."/>
            <person name="Young D."/>
            <person name="Pisabarro A."/>
            <person name="Eastwood D.C."/>
            <person name="Martin F."/>
            <person name="Cullen D."/>
            <person name="Grigoriev I.V."/>
            <person name="Hibbett D.S."/>
        </authorList>
    </citation>
    <scope>NUCLEOTIDE SEQUENCE [LARGE SCALE GENOMIC DNA]</scope>
    <source>
        <strain evidence="2 3">ATCC 11539</strain>
    </source>
</reference>
<name>S7RL27_GLOTA</name>
<sequence>MSGVGDKINGAIQMVQGIGDQIRGSLMETLDTSLSSISNSSNDPNASQTQTHSSSRNAELWNKGKEEYRQGRAKVAGVPAAVGDGVQPEKEGASVGGEGSESERPPINPHEAGQVGHGDRSVGVVPGGGRVLHPDA</sequence>
<evidence type="ECO:0000313" key="2">
    <source>
        <dbReference type="EMBL" id="EPQ53374.1"/>
    </source>
</evidence>
<evidence type="ECO:0000313" key="3">
    <source>
        <dbReference type="Proteomes" id="UP000030669"/>
    </source>
</evidence>
<dbReference type="AlphaFoldDB" id="S7RL27"/>
<dbReference type="HOGENOM" id="CLU_1875656_0_0_1"/>
<dbReference type="GeneID" id="19302339"/>
<organism evidence="2 3">
    <name type="scientific">Gloeophyllum trabeum (strain ATCC 11539 / FP-39264 / Madison 617)</name>
    <name type="common">Brown rot fungus</name>
    <dbReference type="NCBI Taxonomy" id="670483"/>
    <lineage>
        <taxon>Eukaryota</taxon>
        <taxon>Fungi</taxon>
        <taxon>Dikarya</taxon>
        <taxon>Basidiomycota</taxon>
        <taxon>Agaricomycotina</taxon>
        <taxon>Agaricomycetes</taxon>
        <taxon>Gloeophyllales</taxon>
        <taxon>Gloeophyllaceae</taxon>
        <taxon>Gloeophyllum</taxon>
    </lineage>
</organism>
<feature type="compositionally biased region" description="Low complexity" evidence="1">
    <location>
        <begin position="73"/>
        <end position="86"/>
    </location>
</feature>
<feature type="compositionally biased region" description="Low complexity" evidence="1">
    <location>
        <begin position="33"/>
        <end position="43"/>
    </location>
</feature>
<accession>S7RL27</accession>
<protein>
    <submittedName>
        <fullName evidence="2">Uncharacterized protein</fullName>
    </submittedName>
</protein>
<dbReference type="KEGG" id="gtr:GLOTRDRAFT_131643"/>
<keyword evidence="3" id="KW-1185">Reference proteome</keyword>
<dbReference type="RefSeq" id="XP_007868626.1">
    <property type="nucleotide sequence ID" value="XM_007870435.1"/>
</dbReference>
<evidence type="ECO:0000256" key="1">
    <source>
        <dbReference type="SAM" id="MobiDB-lite"/>
    </source>
</evidence>
<gene>
    <name evidence="2" type="ORF">GLOTRDRAFT_131643</name>
</gene>
<feature type="compositionally biased region" description="Polar residues" evidence="1">
    <location>
        <begin position="44"/>
        <end position="57"/>
    </location>
</feature>
<dbReference type="EMBL" id="KB469306">
    <property type="protein sequence ID" value="EPQ53374.1"/>
    <property type="molecule type" value="Genomic_DNA"/>
</dbReference>
<dbReference type="Proteomes" id="UP000030669">
    <property type="component" value="Unassembled WGS sequence"/>
</dbReference>